<dbReference type="GO" id="GO:0016887">
    <property type="term" value="F:ATP hydrolysis activity"/>
    <property type="evidence" value="ECO:0007669"/>
    <property type="project" value="InterPro"/>
</dbReference>
<dbReference type="RefSeq" id="WP_192040103.1">
    <property type="nucleotide sequence ID" value="NZ_JACYWE010000009.1"/>
</dbReference>
<dbReference type="GO" id="GO:0046677">
    <property type="term" value="P:response to antibiotic"/>
    <property type="evidence" value="ECO:0007669"/>
    <property type="project" value="UniProtKB-KW"/>
</dbReference>
<dbReference type="AlphaFoldDB" id="A0A927PLY3"/>
<dbReference type="PROSITE" id="PS00211">
    <property type="entry name" value="ABC_TRANSPORTER_1"/>
    <property type="match status" value="1"/>
</dbReference>
<dbReference type="SUPFAM" id="SSF52540">
    <property type="entry name" value="P-loop containing nucleoside triphosphate hydrolases"/>
    <property type="match status" value="1"/>
</dbReference>
<proteinExistence type="predicted"/>
<evidence type="ECO:0000256" key="1">
    <source>
        <dbReference type="ARBA" id="ARBA00004202"/>
    </source>
</evidence>
<protein>
    <submittedName>
        <fullName evidence="7">ABC transporter ATP-binding protein</fullName>
    </submittedName>
</protein>
<dbReference type="Gene3D" id="3.40.50.300">
    <property type="entry name" value="P-loop containing nucleotide triphosphate hydrolases"/>
    <property type="match status" value="1"/>
</dbReference>
<keyword evidence="3" id="KW-0547">Nucleotide-binding</keyword>
<name>A0A927PLY3_9ACTN</name>
<keyword evidence="8" id="KW-1185">Reference proteome</keyword>
<dbReference type="EMBL" id="JACYWE010000009">
    <property type="protein sequence ID" value="MBD8507650.1"/>
    <property type="molecule type" value="Genomic_DNA"/>
</dbReference>
<evidence type="ECO:0000256" key="5">
    <source>
        <dbReference type="ARBA" id="ARBA00023251"/>
    </source>
</evidence>
<sequence>MEQYAAIRLTAVAKAFQRRGKPTVHAVRGIDLRINTGEIVALLGPNGAGKTTTLDMILGLAAPTSGTIEVLGTDPRAAVRSGKLSALLQSGGLLADLTVAETATIIRSVTPGALPVHEALLRAGIAEIADRRVGLCSGGQQQRLKFALALLPAPDILVLDEPTTGMDVTARRGFWDAMRAEAKQGRTILFATHYLEEADDFADRVVLIAEGRVIADGPTEQVRATTMGRTVTARLDPRDEPGIRALLADQPGVRGLDLHGDRVSITTTDSDTLARLLLNHTSATDLEITSASLEAAFVALTSTREEATQ</sequence>
<evidence type="ECO:0000313" key="8">
    <source>
        <dbReference type="Proteomes" id="UP000642993"/>
    </source>
</evidence>
<accession>A0A927PLY3</accession>
<keyword evidence="2" id="KW-0813">Transport</keyword>
<dbReference type="PANTHER" id="PTHR42711">
    <property type="entry name" value="ABC TRANSPORTER ATP-BINDING PROTEIN"/>
    <property type="match status" value="1"/>
</dbReference>
<dbReference type="CDD" id="cd03230">
    <property type="entry name" value="ABC_DR_subfamily_A"/>
    <property type="match status" value="1"/>
</dbReference>
<keyword evidence="5" id="KW-0046">Antibiotic resistance</keyword>
<organism evidence="7 8">
    <name type="scientific">Lolliginicoccus lacisalsi</name>
    <dbReference type="NCBI Taxonomy" id="2742202"/>
    <lineage>
        <taxon>Bacteria</taxon>
        <taxon>Bacillati</taxon>
        <taxon>Actinomycetota</taxon>
        <taxon>Actinomycetes</taxon>
        <taxon>Mycobacteriales</taxon>
        <taxon>Hoyosellaceae</taxon>
        <taxon>Lolliginicoccus</taxon>
    </lineage>
</organism>
<keyword evidence="4 7" id="KW-0067">ATP-binding</keyword>
<dbReference type="GO" id="GO:0005886">
    <property type="term" value="C:plasma membrane"/>
    <property type="evidence" value="ECO:0007669"/>
    <property type="project" value="UniProtKB-SubCell"/>
</dbReference>
<dbReference type="InterPro" id="IPR003439">
    <property type="entry name" value="ABC_transporter-like_ATP-bd"/>
</dbReference>
<dbReference type="InterPro" id="IPR050763">
    <property type="entry name" value="ABC_transporter_ATP-binding"/>
</dbReference>
<dbReference type="Proteomes" id="UP000642993">
    <property type="component" value="Unassembled WGS sequence"/>
</dbReference>
<dbReference type="SMART" id="SM00382">
    <property type="entry name" value="AAA"/>
    <property type="match status" value="1"/>
</dbReference>
<dbReference type="Pfam" id="PF00005">
    <property type="entry name" value="ABC_tran"/>
    <property type="match status" value="1"/>
</dbReference>
<comment type="caution">
    <text evidence="7">The sequence shown here is derived from an EMBL/GenBank/DDBJ whole genome shotgun (WGS) entry which is preliminary data.</text>
</comment>
<evidence type="ECO:0000259" key="6">
    <source>
        <dbReference type="PROSITE" id="PS50893"/>
    </source>
</evidence>
<dbReference type="GO" id="GO:0005524">
    <property type="term" value="F:ATP binding"/>
    <property type="evidence" value="ECO:0007669"/>
    <property type="project" value="UniProtKB-KW"/>
</dbReference>
<evidence type="ECO:0000256" key="3">
    <source>
        <dbReference type="ARBA" id="ARBA00022741"/>
    </source>
</evidence>
<comment type="subcellular location">
    <subcellularLocation>
        <location evidence="1">Cell membrane</location>
        <topology evidence="1">Peripheral membrane protein</topology>
    </subcellularLocation>
</comment>
<evidence type="ECO:0000256" key="2">
    <source>
        <dbReference type="ARBA" id="ARBA00022448"/>
    </source>
</evidence>
<dbReference type="PANTHER" id="PTHR42711:SF17">
    <property type="entry name" value="ABC TRANSPORTER ATP-BINDING PROTEIN"/>
    <property type="match status" value="1"/>
</dbReference>
<reference evidence="7" key="1">
    <citation type="submission" date="2020-09" db="EMBL/GenBank/DDBJ databases">
        <title>Hoyosella lacisalsi sp. nov., a halotolerant actinobacterium isolated from soil of Lake Gudzhirganskoe.</title>
        <authorList>
            <person name="Yang Q."/>
            <person name="Guo P.Y."/>
            <person name="Liu S.W."/>
            <person name="Li F.N."/>
            <person name="Sun C.H."/>
        </authorList>
    </citation>
    <scope>NUCLEOTIDE SEQUENCE</scope>
    <source>
        <strain evidence="7">G463</strain>
    </source>
</reference>
<dbReference type="InterPro" id="IPR027417">
    <property type="entry name" value="P-loop_NTPase"/>
</dbReference>
<gene>
    <name evidence="7" type="ORF">HT102_14275</name>
</gene>
<dbReference type="InterPro" id="IPR003593">
    <property type="entry name" value="AAA+_ATPase"/>
</dbReference>
<dbReference type="InterPro" id="IPR017871">
    <property type="entry name" value="ABC_transporter-like_CS"/>
</dbReference>
<dbReference type="PROSITE" id="PS50893">
    <property type="entry name" value="ABC_TRANSPORTER_2"/>
    <property type="match status" value="1"/>
</dbReference>
<evidence type="ECO:0000256" key="4">
    <source>
        <dbReference type="ARBA" id="ARBA00022840"/>
    </source>
</evidence>
<feature type="domain" description="ABC transporter" evidence="6">
    <location>
        <begin position="7"/>
        <end position="235"/>
    </location>
</feature>
<evidence type="ECO:0000313" key="7">
    <source>
        <dbReference type="EMBL" id="MBD8507650.1"/>
    </source>
</evidence>